<dbReference type="Gene3D" id="3.30.9.10">
    <property type="entry name" value="D-Amino Acid Oxidase, subunit A, domain 2"/>
    <property type="match status" value="1"/>
</dbReference>
<evidence type="ECO:0000256" key="1">
    <source>
        <dbReference type="ARBA" id="ARBA00001974"/>
    </source>
</evidence>
<organism evidence="7">
    <name type="scientific">Pinguiococcus pyrenoidosus</name>
    <dbReference type="NCBI Taxonomy" id="172671"/>
    <lineage>
        <taxon>Eukaryota</taxon>
        <taxon>Sar</taxon>
        <taxon>Stramenopiles</taxon>
        <taxon>Ochrophyta</taxon>
        <taxon>Pinguiophyceae</taxon>
        <taxon>Pinguiochrysidales</taxon>
        <taxon>Pinguiochrysidaceae</taxon>
        <taxon>Pinguiococcus</taxon>
    </lineage>
</organism>
<evidence type="ECO:0000313" key="7">
    <source>
        <dbReference type="EMBL" id="CAD8257526.1"/>
    </source>
</evidence>
<keyword evidence="5" id="KW-0560">Oxidoreductase</keyword>
<sequence>MGAATAYALRQTLPKSKVVMLVEQFDDPVHGQGSSHGDGRAFRFAYGDLNYAKLAKVALRGWKDIEKRSAEKLLYGEDKGGVDIADAAHPHLRDLESVLSKLNSKTKLYVGEELSKDFPQIRLSESEAGLHSKDSCVIHADKALQCLHKLSIDNGVFVEYGKRCNEIKVDMSASRRNIEAFFLDKRHKRRRSVQTDSLILCGGPWTEKLVRGLTIGNGYGAQRVMQLPEMKASLETIVYYGFKNDAGEGVPDHGVGHLPMFMVHEDNGIGPHGYYGLPVMNIPGVKVSAHYCGPIIDPDEREHIGYNVNTDDEGGKKLKNSELIAAQNARVQAVIDSCDRLVERLFPFLDVNKKMAVKHCVYTATPDHDFLLGPLRVAKSEDISAVGHTIPGLFIAGGFSGHGFKFAPAIGEIMAAYVRNYLQEAATRDSAAMGHLGIGMRFKGCTQFSDEPENAEWETIDLVPFLPERFAQKYMSPKVSLDGASAGLDGTVFGAQGIPATK</sequence>
<evidence type="ECO:0000256" key="5">
    <source>
        <dbReference type="ARBA" id="ARBA00023002"/>
    </source>
</evidence>
<protein>
    <recommendedName>
        <fullName evidence="6">FAD dependent oxidoreductase domain-containing protein</fullName>
    </recommendedName>
</protein>
<dbReference type="SUPFAM" id="SSF54373">
    <property type="entry name" value="FAD-linked reductases, C-terminal domain"/>
    <property type="match status" value="1"/>
</dbReference>
<dbReference type="PANTHER" id="PTHR10961:SF7">
    <property type="entry name" value="FAD DEPENDENT OXIDOREDUCTASE DOMAIN-CONTAINING PROTEIN"/>
    <property type="match status" value="1"/>
</dbReference>
<comment type="similarity">
    <text evidence="2">Belongs to the MSOX/MTOX family.</text>
</comment>
<evidence type="ECO:0000259" key="6">
    <source>
        <dbReference type="Pfam" id="PF01266"/>
    </source>
</evidence>
<dbReference type="InterPro" id="IPR036188">
    <property type="entry name" value="FAD/NAD-bd_sf"/>
</dbReference>
<dbReference type="SUPFAM" id="SSF51905">
    <property type="entry name" value="FAD/NAD(P)-binding domain"/>
    <property type="match status" value="1"/>
</dbReference>
<dbReference type="InterPro" id="IPR045170">
    <property type="entry name" value="MTOX"/>
</dbReference>
<feature type="domain" description="FAD dependent oxidoreductase" evidence="6">
    <location>
        <begin position="1"/>
        <end position="416"/>
    </location>
</feature>
<evidence type="ECO:0000256" key="4">
    <source>
        <dbReference type="ARBA" id="ARBA00022827"/>
    </source>
</evidence>
<reference evidence="7" key="1">
    <citation type="submission" date="2021-01" db="EMBL/GenBank/DDBJ databases">
        <authorList>
            <person name="Corre E."/>
            <person name="Pelletier E."/>
            <person name="Niang G."/>
            <person name="Scheremetjew M."/>
            <person name="Finn R."/>
            <person name="Kale V."/>
            <person name="Holt S."/>
            <person name="Cochrane G."/>
            <person name="Meng A."/>
            <person name="Brown T."/>
            <person name="Cohen L."/>
        </authorList>
    </citation>
    <scope>NUCLEOTIDE SEQUENCE</scope>
    <source>
        <strain evidence="7">CCMP2078</strain>
    </source>
</reference>
<accession>A0A7R9U7Q2</accession>
<keyword evidence="3" id="KW-0285">Flavoprotein</keyword>
<dbReference type="Pfam" id="PF01266">
    <property type="entry name" value="DAO"/>
    <property type="match status" value="1"/>
</dbReference>
<keyword evidence="4" id="KW-0274">FAD</keyword>
<evidence type="ECO:0000256" key="2">
    <source>
        <dbReference type="ARBA" id="ARBA00010989"/>
    </source>
</evidence>
<dbReference type="PANTHER" id="PTHR10961">
    <property type="entry name" value="PEROXISOMAL SARCOSINE OXIDASE"/>
    <property type="match status" value="1"/>
</dbReference>
<gene>
    <name evidence="7" type="ORF">PPYR1160_LOCUS7019</name>
</gene>
<dbReference type="InterPro" id="IPR006076">
    <property type="entry name" value="FAD-dep_OxRdtase"/>
</dbReference>
<proteinExistence type="inferred from homology"/>
<dbReference type="AlphaFoldDB" id="A0A7R9U7Q2"/>
<comment type="cofactor">
    <cofactor evidence="1">
        <name>FAD</name>
        <dbReference type="ChEBI" id="CHEBI:57692"/>
    </cofactor>
</comment>
<dbReference type="GO" id="GO:0050660">
    <property type="term" value="F:flavin adenine dinucleotide binding"/>
    <property type="evidence" value="ECO:0007669"/>
    <property type="project" value="InterPro"/>
</dbReference>
<evidence type="ECO:0000256" key="3">
    <source>
        <dbReference type="ARBA" id="ARBA00022630"/>
    </source>
</evidence>
<dbReference type="EMBL" id="HBEA01009132">
    <property type="protein sequence ID" value="CAD8257526.1"/>
    <property type="molecule type" value="Transcribed_RNA"/>
</dbReference>
<dbReference type="GO" id="GO:0008115">
    <property type="term" value="F:sarcosine oxidase activity"/>
    <property type="evidence" value="ECO:0007669"/>
    <property type="project" value="TreeGrafter"/>
</dbReference>
<name>A0A7R9U7Q2_9STRA</name>
<dbReference type="Gene3D" id="3.50.50.60">
    <property type="entry name" value="FAD/NAD(P)-binding domain"/>
    <property type="match status" value="1"/>
</dbReference>